<feature type="transmembrane region" description="Helical" evidence="1">
    <location>
        <begin position="317"/>
        <end position="339"/>
    </location>
</feature>
<keyword evidence="3" id="KW-1185">Reference proteome</keyword>
<keyword evidence="1" id="KW-1133">Transmembrane helix</keyword>
<keyword evidence="1" id="KW-0812">Transmembrane</keyword>
<evidence type="ECO:0000256" key="1">
    <source>
        <dbReference type="SAM" id="Phobius"/>
    </source>
</evidence>
<dbReference type="KEGG" id="hoh:Hoch_3645"/>
<gene>
    <name evidence="2" type="ordered locus">Hoch_3645</name>
</gene>
<proteinExistence type="predicted"/>
<feature type="transmembrane region" description="Helical" evidence="1">
    <location>
        <begin position="345"/>
        <end position="368"/>
    </location>
</feature>
<evidence type="ECO:0000313" key="3">
    <source>
        <dbReference type="Proteomes" id="UP000001880"/>
    </source>
</evidence>
<evidence type="ECO:0000313" key="2">
    <source>
        <dbReference type="EMBL" id="ACY16147.1"/>
    </source>
</evidence>
<organism evidence="2 3">
    <name type="scientific">Haliangium ochraceum (strain DSM 14365 / JCM 11303 / SMP-2)</name>
    <dbReference type="NCBI Taxonomy" id="502025"/>
    <lineage>
        <taxon>Bacteria</taxon>
        <taxon>Pseudomonadati</taxon>
        <taxon>Myxococcota</taxon>
        <taxon>Polyangia</taxon>
        <taxon>Haliangiales</taxon>
        <taxon>Kofleriaceae</taxon>
        <taxon>Haliangium</taxon>
    </lineage>
</organism>
<feature type="transmembrane region" description="Helical" evidence="1">
    <location>
        <begin position="241"/>
        <end position="259"/>
    </location>
</feature>
<dbReference type="eggNOG" id="ENOG5031D13">
    <property type="taxonomic scope" value="Bacteria"/>
</dbReference>
<feature type="transmembrane region" description="Helical" evidence="1">
    <location>
        <begin position="76"/>
        <end position="94"/>
    </location>
</feature>
<dbReference type="HOGENOM" id="CLU_637608_0_0_7"/>
<accession>D0LXA5</accession>
<feature type="transmembrane region" description="Helical" evidence="1">
    <location>
        <begin position="39"/>
        <end position="56"/>
    </location>
</feature>
<sequence>MSARHQGTPQVSGADALRGGLGYARALWTVAALPAARRIVPVYLGAALPAGVIFGPNGMHPADLAAAAEASPGVRLALWCGWLLLGLPGVHVLFRAPSARYLRWLPVPRALPAALLAAALVLAQAPWGLLWAAARGPQSMLAAVLGAAGWSALWALLPRGRGERALRGAGLLGVLALVAAAAPAWALAGAGAAALVLGAPAAWTRAVEQARARSRTLPQRRPSAALALLYARALRRVRPGLLVRLLLVCALGAGLVALASAANQLDSDARALLATMLGAAVLSVCASSVAAAVLAAEEPLDWLLRSLGTRPAVRQQGLVLAAAGQVAVLGAAYGAAAGWGSEPIGWARVFAASALLGAGLGGWALAAAQWARRAVRQRARERQRDERPGDVRRLELDDGRLLVAALAAMAAAMLGLWLVGEIAAVAVAAAGIALGLREDRRVS</sequence>
<protein>
    <submittedName>
        <fullName evidence="2">Uncharacterized protein</fullName>
    </submittedName>
</protein>
<keyword evidence="1" id="KW-0472">Membrane</keyword>
<name>D0LXA5_HALO1</name>
<feature type="transmembrane region" description="Helical" evidence="1">
    <location>
        <begin position="271"/>
        <end position="296"/>
    </location>
</feature>
<feature type="transmembrane region" description="Helical" evidence="1">
    <location>
        <begin position="188"/>
        <end position="207"/>
    </location>
</feature>
<dbReference type="RefSeq" id="WP_012828746.1">
    <property type="nucleotide sequence ID" value="NC_013440.1"/>
</dbReference>
<reference evidence="2 3" key="1">
    <citation type="journal article" date="2010" name="Stand. Genomic Sci.">
        <title>Complete genome sequence of Haliangium ochraceum type strain (SMP-2).</title>
        <authorList>
            <consortium name="US DOE Joint Genome Institute (JGI-PGF)"/>
            <person name="Ivanova N."/>
            <person name="Daum C."/>
            <person name="Lang E."/>
            <person name="Abt B."/>
            <person name="Kopitz M."/>
            <person name="Saunders E."/>
            <person name="Lapidus A."/>
            <person name="Lucas S."/>
            <person name="Glavina Del Rio T."/>
            <person name="Nolan M."/>
            <person name="Tice H."/>
            <person name="Copeland A."/>
            <person name="Cheng J.F."/>
            <person name="Chen F."/>
            <person name="Bruce D."/>
            <person name="Goodwin L."/>
            <person name="Pitluck S."/>
            <person name="Mavromatis K."/>
            <person name="Pati A."/>
            <person name="Mikhailova N."/>
            <person name="Chen A."/>
            <person name="Palaniappan K."/>
            <person name="Land M."/>
            <person name="Hauser L."/>
            <person name="Chang Y.J."/>
            <person name="Jeffries C.D."/>
            <person name="Detter J.C."/>
            <person name="Brettin T."/>
            <person name="Rohde M."/>
            <person name="Goker M."/>
            <person name="Bristow J."/>
            <person name="Markowitz V."/>
            <person name="Eisen J.A."/>
            <person name="Hugenholtz P."/>
            <person name="Kyrpides N.C."/>
            <person name="Klenk H.P."/>
        </authorList>
    </citation>
    <scope>NUCLEOTIDE SEQUENCE [LARGE SCALE GENOMIC DNA]</scope>
    <source>
        <strain evidence="3">DSM 14365 / CIP 107738 / JCM 11303 / AJ 13395 / SMP-2</strain>
    </source>
</reference>
<feature type="transmembrane region" description="Helical" evidence="1">
    <location>
        <begin position="164"/>
        <end position="182"/>
    </location>
</feature>
<dbReference type="Proteomes" id="UP000001880">
    <property type="component" value="Chromosome"/>
</dbReference>
<feature type="transmembrane region" description="Helical" evidence="1">
    <location>
        <begin position="401"/>
        <end position="434"/>
    </location>
</feature>
<dbReference type="EMBL" id="CP001804">
    <property type="protein sequence ID" value="ACY16147.1"/>
    <property type="molecule type" value="Genomic_DNA"/>
</dbReference>
<dbReference type="AlphaFoldDB" id="D0LXA5"/>
<feature type="transmembrane region" description="Helical" evidence="1">
    <location>
        <begin position="140"/>
        <end position="157"/>
    </location>
</feature>
<dbReference type="STRING" id="502025.Hoch_3645"/>